<dbReference type="InterPro" id="IPR045444">
    <property type="entry name" value="DUF6503"/>
</dbReference>
<evidence type="ECO:0008006" key="3">
    <source>
        <dbReference type="Google" id="ProtNLM"/>
    </source>
</evidence>
<sequence length="243" mass="27479">MKKILMALMVLGAIGCDNKEKDPEVIAFEAIEAAGGPNYDSIEVEFTFRDKEYGAKYASGRFEYVRLFKDSTGLIRDVLNNDGFYREINGAKADIPDSMASKYANSVNSVIYFAMLPKGLNDPAVNKAYLGKATIKGKEYHKIKVTFEQQGGGTDYEDEFIYWIGTEDKRVDYLAYKYLTEGGGMRFREAYNERFVGGIRFVDYINYKPKAEITLEAIGEAFVNSDLEELSRIELKGVRVNEL</sequence>
<dbReference type="OrthoDB" id="982433at2"/>
<keyword evidence="2" id="KW-1185">Reference proteome</keyword>
<dbReference type="Pfam" id="PF20113">
    <property type="entry name" value="DUF6503"/>
    <property type="match status" value="1"/>
</dbReference>
<organism evidence="1 2">
    <name type="scientific">Fulvivirga imtechensis AK7</name>
    <dbReference type="NCBI Taxonomy" id="1237149"/>
    <lineage>
        <taxon>Bacteria</taxon>
        <taxon>Pseudomonadati</taxon>
        <taxon>Bacteroidota</taxon>
        <taxon>Cytophagia</taxon>
        <taxon>Cytophagales</taxon>
        <taxon>Fulvivirgaceae</taxon>
        <taxon>Fulvivirga</taxon>
    </lineage>
</organism>
<dbReference type="STRING" id="1237149.C900_01795"/>
<dbReference type="PATRIC" id="fig|1237149.3.peg.1749"/>
<evidence type="ECO:0000313" key="1">
    <source>
        <dbReference type="EMBL" id="ELR72241.1"/>
    </source>
</evidence>
<dbReference type="PROSITE" id="PS51257">
    <property type="entry name" value="PROKAR_LIPOPROTEIN"/>
    <property type="match status" value="1"/>
</dbReference>
<dbReference type="EMBL" id="AMZN01000026">
    <property type="protein sequence ID" value="ELR72241.1"/>
    <property type="molecule type" value="Genomic_DNA"/>
</dbReference>
<comment type="caution">
    <text evidence="1">The sequence shown here is derived from an EMBL/GenBank/DDBJ whole genome shotgun (WGS) entry which is preliminary data.</text>
</comment>
<dbReference type="Proteomes" id="UP000011135">
    <property type="component" value="Unassembled WGS sequence"/>
</dbReference>
<protein>
    <recommendedName>
        <fullName evidence="3">Deoxyribose-phosphate aldolase</fullName>
    </recommendedName>
</protein>
<gene>
    <name evidence="1" type="ORF">C900_01795</name>
</gene>
<dbReference type="eggNOG" id="ENOG502Z9BG">
    <property type="taxonomic scope" value="Bacteria"/>
</dbReference>
<name>L8JTE7_9BACT</name>
<dbReference type="AlphaFoldDB" id="L8JTE7"/>
<accession>L8JTE7</accession>
<reference evidence="1 2" key="1">
    <citation type="submission" date="2012-12" db="EMBL/GenBank/DDBJ databases">
        <title>Genome assembly of Fulvivirga imtechensis AK7.</title>
        <authorList>
            <person name="Nupur N."/>
            <person name="Khatri I."/>
            <person name="Kumar R."/>
            <person name="Subramanian S."/>
            <person name="Pinnaka A."/>
        </authorList>
    </citation>
    <scope>NUCLEOTIDE SEQUENCE [LARGE SCALE GENOMIC DNA]</scope>
    <source>
        <strain evidence="1 2">AK7</strain>
    </source>
</reference>
<dbReference type="RefSeq" id="WP_009579237.1">
    <property type="nucleotide sequence ID" value="NZ_AMZN01000026.1"/>
</dbReference>
<proteinExistence type="predicted"/>
<evidence type="ECO:0000313" key="2">
    <source>
        <dbReference type="Proteomes" id="UP000011135"/>
    </source>
</evidence>